<dbReference type="EMBL" id="JXUO01000124">
    <property type="protein sequence ID" value="KKZ14827.1"/>
    <property type="molecule type" value="Genomic_DNA"/>
</dbReference>
<dbReference type="Proteomes" id="UP000035054">
    <property type="component" value="Unassembled WGS sequence"/>
</dbReference>
<name>A0A6N3X952_9SYNE</name>
<evidence type="ECO:0000256" key="1">
    <source>
        <dbReference type="SAM" id="MobiDB-lite"/>
    </source>
</evidence>
<organism evidence="2 3">
    <name type="scientific">Candidatus Synechococcus spongiarum 142</name>
    <dbReference type="NCBI Taxonomy" id="1608213"/>
    <lineage>
        <taxon>Bacteria</taxon>
        <taxon>Bacillati</taxon>
        <taxon>Cyanobacteriota</taxon>
        <taxon>Cyanophyceae</taxon>
        <taxon>Synechococcales</taxon>
        <taxon>Synechococcaceae</taxon>
        <taxon>Synechococcus</taxon>
    </lineage>
</organism>
<feature type="region of interest" description="Disordered" evidence="1">
    <location>
        <begin position="46"/>
        <end position="68"/>
    </location>
</feature>
<comment type="caution">
    <text evidence="2">The sequence shown here is derived from an EMBL/GenBank/DDBJ whole genome shotgun (WGS) entry which is preliminary data.</text>
</comment>
<evidence type="ECO:0000313" key="3">
    <source>
        <dbReference type="Proteomes" id="UP000035054"/>
    </source>
</evidence>
<gene>
    <name evidence="2" type="ORF">TH68_03775</name>
</gene>
<accession>A0A6N3X952</accession>
<dbReference type="AlphaFoldDB" id="A0A6N3X952"/>
<protein>
    <submittedName>
        <fullName evidence="2">Uncharacterized protein</fullName>
    </submittedName>
</protein>
<evidence type="ECO:0000313" key="2">
    <source>
        <dbReference type="EMBL" id="KKZ14827.1"/>
    </source>
</evidence>
<proteinExistence type="predicted"/>
<reference evidence="2 3" key="1">
    <citation type="submission" date="2015-01" db="EMBL/GenBank/DDBJ databases">
        <title>Lifestyle Evolution in Cyanobacterial Symbionts of Sponges.</title>
        <authorList>
            <person name="Burgsdorf I."/>
            <person name="Slaby B.M."/>
            <person name="Handley K.M."/>
            <person name="Haber M."/>
            <person name="Blom J."/>
            <person name="Marshall C.W."/>
            <person name="Gilbert J.A."/>
            <person name="Hentschel U."/>
            <person name="Steindler L."/>
        </authorList>
    </citation>
    <scope>NUCLEOTIDE SEQUENCE [LARGE SCALE GENOMIC DNA]</scope>
    <source>
        <strain evidence="2">142</strain>
    </source>
</reference>
<sequence length="68" mass="7463">MPGFVGRPPKGRSTSLHLVALDRSDAKITVSGIKLSVCIVHAEWRKLEEGQQSKRQNRSASRTPAKPP</sequence>